<dbReference type="SUPFAM" id="SSF52540">
    <property type="entry name" value="P-loop containing nucleoside triphosphate hydrolases"/>
    <property type="match status" value="2"/>
</dbReference>
<dbReference type="Proteomes" id="UP000694844">
    <property type="component" value="Chromosome 8"/>
</dbReference>
<feature type="repeat" description="ANK" evidence="1">
    <location>
        <begin position="1374"/>
        <end position="1406"/>
    </location>
</feature>
<dbReference type="PROSITE" id="PS50297">
    <property type="entry name" value="ANK_REP_REGION"/>
    <property type="match status" value="17"/>
</dbReference>
<feature type="repeat" description="ANK" evidence="1">
    <location>
        <begin position="1184"/>
        <end position="1216"/>
    </location>
</feature>
<feature type="domain" description="DZIP3-like HEPN" evidence="3">
    <location>
        <begin position="56"/>
        <end position="181"/>
    </location>
</feature>
<keyword evidence="5" id="KW-1185">Reference proteome</keyword>
<feature type="repeat" description="ANK" evidence="1">
    <location>
        <begin position="826"/>
        <end position="858"/>
    </location>
</feature>
<dbReference type="GeneID" id="111107927"/>
<evidence type="ECO:0000256" key="1">
    <source>
        <dbReference type="PROSITE-ProRule" id="PRU00023"/>
    </source>
</evidence>
<feature type="repeat" description="ANK" evidence="1">
    <location>
        <begin position="1514"/>
        <end position="1538"/>
    </location>
</feature>
<feature type="repeat" description="ANK" evidence="1">
    <location>
        <begin position="793"/>
        <end position="825"/>
    </location>
</feature>
<feature type="domain" description="Novel STAND NTPase 3" evidence="4">
    <location>
        <begin position="258"/>
        <end position="425"/>
    </location>
</feature>
<dbReference type="Pfam" id="PF12796">
    <property type="entry name" value="Ank_2"/>
    <property type="match status" value="7"/>
</dbReference>
<dbReference type="RefSeq" id="XP_022299074.1">
    <property type="nucleotide sequence ID" value="XM_022443366.1"/>
</dbReference>
<dbReference type="SMART" id="SM00248">
    <property type="entry name" value="ANK"/>
    <property type="match status" value="20"/>
</dbReference>
<evidence type="ECO:0000256" key="2">
    <source>
        <dbReference type="SAM" id="MobiDB-lite"/>
    </source>
</evidence>
<feature type="repeat" description="ANK" evidence="1">
    <location>
        <begin position="926"/>
        <end position="958"/>
    </location>
</feature>
<proteinExistence type="predicted"/>
<feature type="repeat" description="ANK" evidence="1">
    <location>
        <begin position="893"/>
        <end position="925"/>
    </location>
</feature>
<feature type="repeat" description="ANK" evidence="1">
    <location>
        <begin position="1055"/>
        <end position="1087"/>
    </location>
</feature>
<evidence type="ECO:0000259" key="3">
    <source>
        <dbReference type="Pfam" id="PF18738"/>
    </source>
</evidence>
<feature type="repeat" description="ANK" evidence="1">
    <location>
        <begin position="859"/>
        <end position="891"/>
    </location>
</feature>
<organism evidence="5 7">
    <name type="scientific">Crassostrea virginica</name>
    <name type="common">Eastern oyster</name>
    <dbReference type="NCBI Taxonomy" id="6565"/>
    <lineage>
        <taxon>Eukaryota</taxon>
        <taxon>Metazoa</taxon>
        <taxon>Spiralia</taxon>
        <taxon>Lophotrochozoa</taxon>
        <taxon>Mollusca</taxon>
        <taxon>Bivalvia</taxon>
        <taxon>Autobranchia</taxon>
        <taxon>Pteriomorphia</taxon>
        <taxon>Ostreida</taxon>
        <taxon>Ostreoidea</taxon>
        <taxon>Ostreidae</taxon>
        <taxon>Crassostrea</taxon>
    </lineage>
</organism>
<feature type="repeat" description="ANK" evidence="1">
    <location>
        <begin position="1440"/>
        <end position="1472"/>
    </location>
</feature>
<evidence type="ECO:0000259" key="4">
    <source>
        <dbReference type="Pfam" id="PF20720"/>
    </source>
</evidence>
<feature type="repeat" description="ANK" evidence="1">
    <location>
        <begin position="1473"/>
        <end position="1513"/>
    </location>
</feature>
<feature type="repeat" description="ANK" evidence="1">
    <location>
        <begin position="959"/>
        <end position="981"/>
    </location>
</feature>
<feature type="region of interest" description="Disordered" evidence="2">
    <location>
        <begin position="204"/>
        <end position="225"/>
    </location>
</feature>
<dbReference type="Pfam" id="PF20720">
    <property type="entry name" value="nSTAND3"/>
    <property type="match status" value="1"/>
</dbReference>
<dbReference type="PROSITE" id="PS50088">
    <property type="entry name" value="ANK_REPEAT"/>
    <property type="match status" value="18"/>
</dbReference>
<dbReference type="Gene3D" id="1.25.40.20">
    <property type="entry name" value="Ankyrin repeat-containing domain"/>
    <property type="match status" value="6"/>
</dbReference>
<dbReference type="InterPro" id="IPR002110">
    <property type="entry name" value="Ankyrin_rpt"/>
</dbReference>
<sequence>MASSSYAATEEMTNLNRVSRLLMGPCTDQLRDLLRFYIPLASFLTVIQMEKSRLPRLTSPQRNLILPSCGVYSVNYNDMDISLLYILLRNVCGIKAHNKGWGNIPDSTDRSVSANIERIRLARNECSHFAGGMCNCEFNRIWSDIKAAVVDLDKYLGIGKKFQEQVDFVRNDTMDPARDKHFSDQLLEQMKEIEKIKKEIDSLKRQADEEEDKQHKQKMPKLESSQQGIKETIEYIPLNVKEQYKKRLETWRKEDSPFHEIHSFPTILKKIKLQSITTIIGSPGSGKTTTARHLALRLQTDCEFEIVPVDDITEIKQYGHPECKQIFILDDVIGVFGFDRKKLANLDNYSESIFNVLSEHSKILFTCRKAVYNEATILFTFKKQNYNKFADLKSFALAEEFIVDLEDINNRLNYQDRSQMLKNHCIQKGLSLSPEELPSVFLTGGLMMYPLLCKLFCSESKYQALGKAFFETPYTCILDQMEGLKGYKPIQYASLVLCMFCQNKISEGNFRKQDSRFMQIKKNVFENCRVSGTDREIIDALNSMVNTFTTHTNEGYSLIHDSIYEVLAFHYGNKHQEDMLQYMSSSFVAKKFNIINNSDCPKQLRINFSKEHFPAFAERLVRDLKSLELHDVFMNEALKEHCICNAFIDELKKLSYCEIKILFFIKQEDTSKIFIRKDEEIKKGWEENTYEYRRQYLLMDETFGKPNIRVISWVIAYGHCQLLQFLFDLVTEHKESIRRVMDLEMPGEIGNSYISNIREQTRLLTLSCYNDNLDVVKLLLKHFDVNCINYSALSYTPLVTACLFGHKPIVDFLIRCGAKCNKIDGQFESPLGAASWAGHIDVVDLLIKSGADCNQIDKIGSTPLSDASMAGHADVVDLLIKGGADCNKIDQIYKRLPLYNASMNGNADVVNLLIKGGADCNQGAQKGDTSLHAASLVGKADVVDLLIKGGAVCNQGDKEGSTPLHAASLAGHNNIEELLYELSWNGSEYWCSNQYNVSLDDYAKVADLLIKAGADCNQGDKHGRTPLYAASLAGHVKVADLLIKAGADCNQGDEEGSTPLHAASLVGKADVVDLLIKGGAVCNQGDQIGSTPLFAASLAGQDNIWELLDEMEWNRRDFWDKNQYNASFADYAKVADLLIKCGAECNQGGKQGRTPLYAASMVGNAAVVDLLIKDGADSNQGDQIGSTPLYAASMNGNADVVDLLIKSGANCNQGDKEGRTPLYGAVQYGHADVADLLIKGGADCNQGDKQGRTPLYAASLEGNADVVDLLIKGGAVCNQGDQKGSTPLYAASLAGQYNIWELLDKMEWNRRDFWDNALFDYAKVADLLIKCGADCNQGDKQGRTPLYAASLAGHVDVADLLIKCGADCNQGDKQGRTPLYAASLEGNADVVDLLIKGGADCNQGDQKGSTPLYAASMNGNADVVDLLIKSGADCNQGDKEGSTPLHIASMNGYANVVDMLIKSGTVCNQSDKEGRTPLHVAAKSYTSVFLKSKFKSIIRALIDSGADINKRDLNGESPLSVAQKHNRTDLADILLEQR</sequence>
<dbReference type="PANTHER" id="PTHR22677">
    <property type="entry name" value="ANKYRIN REPEAT DOMAIN-CONTAINING PROTEIN 60"/>
    <property type="match status" value="1"/>
</dbReference>
<reference evidence="6 7" key="1">
    <citation type="submission" date="2025-04" db="UniProtKB">
        <authorList>
            <consortium name="RefSeq"/>
        </authorList>
    </citation>
    <scope>IDENTIFICATION</scope>
    <source>
        <tissue evidence="6 7">Whole sample</tissue>
    </source>
</reference>
<dbReference type="InterPro" id="IPR049050">
    <property type="entry name" value="nSTAND3"/>
</dbReference>
<dbReference type="KEGG" id="cvn:111107927"/>
<dbReference type="OrthoDB" id="7464126at2759"/>
<keyword evidence="1" id="KW-0040">ANK repeat</keyword>
<feature type="repeat" description="ANK" evidence="1">
    <location>
        <begin position="1022"/>
        <end position="1054"/>
    </location>
</feature>
<dbReference type="InterPro" id="IPR036770">
    <property type="entry name" value="Ankyrin_rpt-contain_sf"/>
</dbReference>
<evidence type="ECO:0000313" key="7">
    <source>
        <dbReference type="RefSeq" id="XP_022299074.1"/>
    </source>
</evidence>
<dbReference type="InterPro" id="IPR039323">
    <property type="entry name" value="ANKRD_45/46/60"/>
</dbReference>
<feature type="repeat" description="ANK" evidence="1">
    <location>
        <begin position="1151"/>
        <end position="1183"/>
    </location>
</feature>
<dbReference type="PANTHER" id="PTHR22677:SF4">
    <property type="entry name" value="USHER SYNDROME TYPE-1G PROTEIN-LIKE PROTEIN"/>
    <property type="match status" value="1"/>
</dbReference>
<dbReference type="InterPro" id="IPR041249">
    <property type="entry name" value="HEPN_DZIP3"/>
</dbReference>
<feature type="repeat" description="ANK" evidence="1">
    <location>
        <begin position="1407"/>
        <end position="1439"/>
    </location>
</feature>
<evidence type="ECO:0000313" key="5">
    <source>
        <dbReference type="Proteomes" id="UP000694844"/>
    </source>
</evidence>
<name>A0A8B8B8M3_CRAVI</name>
<dbReference type="Pfam" id="PF18738">
    <property type="entry name" value="HEPN_DZIP3"/>
    <property type="match status" value="1"/>
</dbReference>
<dbReference type="InterPro" id="IPR027417">
    <property type="entry name" value="P-loop_NTPase"/>
</dbReference>
<accession>A0A8B8B8M3</accession>
<feature type="repeat" description="ANK" evidence="1">
    <location>
        <begin position="1217"/>
        <end position="1249"/>
    </location>
</feature>
<dbReference type="Pfam" id="PF13857">
    <property type="entry name" value="Ank_5"/>
    <property type="match status" value="1"/>
</dbReference>
<dbReference type="Gene3D" id="3.40.50.300">
    <property type="entry name" value="P-loop containing nucleotide triphosphate hydrolases"/>
    <property type="match status" value="1"/>
</dbReference>
<evidence type="ECO:0000313" key="6">
    <source>
        <dbReference type="RefSeq" id="XP_022299073.1"/>
    </source>
</evidence>
<gene>
    <name evidence="6 7" type="primary">LOC111107927</name>
</gene>
<dbReference type="SUPFAM" id="SSF48403">
    <property type="entry name" value="Ankyrin repeat"/>
    <property type="match status" value="3"/>
</dbReference>
<protein>
    <submittedName>
        <fullName evidence="6 7">Uncharacterized protein LOC111107927 isoform X1</fullName>
    </submittedName>
</protein>
<dbReference type="RefSeq" id="XP_022299073.1">
    <property type="nucleotide sequence ID" value="XM_022443365.1"/>
</dbReference>
<feature type="repeat" description="ANK" evidence="1">
    <location>
        <begin position="1250"/>
        <end position="1282"/>
    </location>
</feature>
<feature type="repeat" description="ANK" evidence="1">
    <location>
        <begin position="1341"/>
        <end position="1373"/>
    </location>
</feature>
<dbReference type="PRINTS" id="PR01415">
    <property type="entry name" value="ANKYRIN"/>
</dbReference>